<gene>
    <name evidence="7" type="ORF">FBUS_01337</name>
</gene>
<dbReference type="Proteomes" id="UP000728185">
    <property type="component" value="Unassembled WGS sequence"/>
</dbReference>
<feature type="transmembrane region" description="Helical" evidence="5">
    <location>
        <begin position="124"/>
        <end position="142"/>
    </location>
</feature>
<name>A0A8E0RVQ9_9TREM</name>
<evidence type="ECO:0000313" key="7">
    <source>
        <dbReference type="EMBL" id="KAA0189121.1"/>
    </source>
</evidence>
<dbReference type="OrthoDB" id="6255024at2759"/>
<evidence type="ECO:0000313" key="8">
    <source>
        <dbReference type="Proteomes" id="UP000728185"/>
    </source>
</evidence>
<feature type="transmembrane region" description="Helical" evidence="5">
    <location>
        <begin position="89"/>
        <end position="117"/>
    </location>
</feature>
<reference evidence="7" key="1">
    <citation type="submission" date="2019-05" db="EMBL/GenBank/DDBJ databases">
        <title>Annotation for the trematode Fasciolopsis buski.</title>
        <authorList>
            <person name="Choi Y.-J."/>
        </authorList>
    </citation>
    <scope>NUCLEOTIDE SEQUENCE</scope>
    <source>
        <strain evidence="7">HT</strain>
        <tissue evidence="7">Whole worm</tissue>
    </source>
</reference>
<dbReference type="EMBL" id="LUCM01007982">
    <property type="protein sequence ID" value="KAA0189121.1"/>
    <property type="molecule type" value="Genomic_DNA"/>
</dbReference>
<dbReference type="SUPFAM" id="SSF81321">
    <property type="entry name" value="Family A G protein-coupled receptor-like"/>
    <property type="match status" value="1"/>
</dbReference>
<comment type="subcellular location">
    <subcellularLocation>
        <location evidence="1">Membrane</location>
    </subcellularLocation>
</comment>
<dbReference type="PROSITE" id="PS50262">
    <property type="entry name" value="G_PROTEIN_RECEP_F1_2"/>
    <property type="match status" value="1"/>
</dbReference>
<feature type="transmembrane region" description="Helical" evidence="5">
    <location>
        <begin position="221"/>
        <end position="241"/>
    </location>
</feature>
<keyword evidence="2 5" id="KW-0812">Transmembrane</keyword>
<sequence>MTNWADVTVRVLLAIISFCGTVLNTVSLCVLLRCRISSRLTTCLMRSQICVDLYACLITFISKCVGPNYETPWPALNEILCYSWFRDNLFWLGCVLSVHNIVCISFDRLIAVVAPIFYKLHQKALIIGCFTYLVSMSLFLFIPNFFLRRYKNSTCVSEYALDGQVIAEFFEVQSYFWMFCAYILPGLFIIASHVVVIRYVHKWPGDSQDNSEQRLRARQKVKMLFVTTATMAFMLLALHAYEAVRYLLANIGLISYASGSPQQQVGIALIILTCTLNPCIMISTTSTLRNYVRRVVLKTFSRINSTQSQSASRADSTDF</sequence>
<evidence type="ECO:0000256" key="4">
    <source>
        <dbReference type="ARBA" id="ARBA00023136"/>
    </source>
</evidence>
<feature type="transmembrane region" description="Helical" evidence="5">
    <location>
        <begin position="265"/>
        <end position="284"/>
    </location>
</feature>
<protein>
    <submittedName>
        <fullName evidence="7">Amine GPCR</fullName>
    </submittedName>
</protein>
<dbReference type="InterPro" id="IPR000276">
    <property type="entry name" value="GPCR_Rhodpsn"/>
</dbReference>
<evidence type="ECO:0000259" key="6">
    <source>
        <dbReference type="PROSITE" id="PS50262"/>
    </source>
</evidence>
<proteinExistence type="predicted"/>
<dbReference type="AlphaFoldDB" id="A0A8E0RVQ9"/>
<dbReference type="Gene3D" id="1.20.1070.10">
    <property type="entry name" value="Rhodopsin 7-helix transmembrane proteins"/>
    <property type="match status" value="1"/>
</dbReference>
<evidence type="ECO:0000256" key="1">
    <source>
        <dbReference type="ARBA" id="ARBA00004370"/>
    </source>
</evidence>
<dbReference type="InterPro" id="IPR017452">
    <property type="entry name" value="GPCR_Rhodpsn_7TM"/>
</dbReference>
<keyword evidence="4 5" id="KW-0472">Membrane</keyword>
<dbReference type="CDD" id="cd00637">
    <property type="entry name" value="7tm_classA_rhodopsin-like"/>
    <property type="match status" value="1"/>
</dbReference>
<dbReference type="GO" id="GO:0016020">
    <property type="term" value="C:membrane"/>
    <property type="evidence" value="ECO:0007669"/>
    <property type="project" value="UniProtKB-SubCell"/>
</dbReference>
<feature type="domain" description="G-protein coupled receptors family 1 profile" evidence="6">
    <location>
        <begin position="23"/>
        <end position="281"/>
    </location>
</feature>
<evidence type="ECO:0000256" key="5">
    <source>
        <dbReference type="SAM" id="Phobius"/>
    </source>
</evidence>
<comment type="caution">
    <text evidence="7">The sequence shown here is derived from an EMBL/GenBank/DDBJ whole genome shotgun (WGS) entry which is preliminary data.</text>
</comment>
<keyword evidence="8" id="KW-1185">Reference proteome</keyword>
<dbReference type="PRINTS" id="PR00237">
    <property type="entry name" value="GPCRRHODOPSN"/>
</dbReference>
<feature type="transmembrane region" description="Helical" evidence="5">
    <location>
        <begin position="12"/>
        <end position="32"/>
    </location>
</feature>
<evidence type="ECO:0000256" key="3">
    <source>
        <dbReference type="ARBA" id="ARBA00022989"/>
    </source>
</evidence>
<feature type="transmembrane region" description="Helical" evidence="5">
    <location>
        <begin position="175"/>
        <end position="200"/>
    </location>
</feature>
<evidence type="ECO:0000256" key="2">
    <source>
        <dbReference type="ARBA" id="ARBA00022692"/>
    </source>
</evidence>
<organism evidence="7 8">
    <name type="scientific">Fasciolopsis buskii</name>
    <dbReference type="NCBI Taxonomy" id="27845"/>
    <lineage>
        <taxon>Eukaryota</taxon>
        <taxon>Metazoa</taxon>
        <taxon>Spiralia</taxon>
        <taxon>Lophotrochozoa</taxon>
        <taxon>Platyhelminthes</taxon>
        <taxon>Trematoda</taxon>
        <taxon>Digenea</taxon>
        <taxon>Plagiorchiida</taxon>
        <taxon>Echinostomata</taxon>
        <taxon>Echinostomatoidea</taxon>
        <taxon>Fasciolidae</taxon>
        <taxon>Fasciolopsis</taxon>
    </lineage>
</organism>
<accession>A0A8E0RVQ9</accession>
<dbReference type="PANTHER" id="PTHR45698">
    <property type="entry name" value="TRACE AMINE-ASSOCIATED RECEPTOR 19N-RELATED"/>
    <property type="match status" value="1"/>
</dbReference>
<keyword evidence="3 5" id="KW-1133">Transmembrane helix</keyword>
<feature type="transmembrane region" description="Helical" evidence="5">
    <location>
        <begin position="53"/>
        <end position="69"/>
    </location>
</feature>
<dbReference type="Pfam" id="PF00001">
    <property type="entry name" value="7tm_1"/>
    <property type="match status" value="1"/>
</dbReference>
<dbReference type="PANTHER" id="PTHR45698:SF1">
    <property type="entry name" value="TRACE AMINE-ASSOCIATED RECEPTOR 13C-LIKE"/>
    <property type="match status" value="1"/>
</dbReference>
<dbReference type="GO" id="GO:0004930">
    <property type="term" value="F:G protein-coupled receptor activity"/>
    <property type="evidence" value="ECO:0007669"/>
    <property type="project" value="InterPro"/>
</dbReference>